<dbReference type="EMBL" id="CAJVPZ010021096">
    <property type="protein sequence ID" value="CAG8704634.1"/>
    <property type="molecule type" value="Genomic_DNA"/>
</dbReference>
<evidence type="ECO:0000313" key="2">
    <source>
        <dbReference type="Proteomes" id="UP000789396"/>
    </source>
</evidence>
<comment type="caution">
    <text evidence="1">The sequence shown here is derived from an EMBL/GenBank/DDBJ whole genome shotgun (WGS) entry which is preliminary data.</text>
</comment>
<dbReference type="AlphaFoldDB" id="A0A9N9HT18"/>
<name>A0A9N9HT18_9GLOM</name>
<sequence length="123" mass="14380">ILYTTDFDRAVELLDNPDISDSKELIIIDRAHRPLNTLNSRIREIAKIAIRHNPMFVGIFIDVNLNDVVILSSHEYDIQNREFINEVRNSINPHPIFEYEDLHHVHVKRQPHPLINFPIIAGE</sequence>
<feature type="non-terminal residue" evidence="1">
    <location>
        <position position="123"/>
    </location>
</feature>
<keyword evidence="2" id="KW-1185">Reference proteome</keyword>
<reference evidence="1" key="1">
    <citation type="submission" date="2021-06" db="EMBL/GenBank/DDBJ databases">
        <authorList>
            <person name="Kallberg Y."/>
            <person name="Tangrot J."/>
            <person name="Rosling A."/>
        </authorList>
    </citation>
    <scope>NUCLEOTIDE SEQUENCE</scope>
    <source>
        <strain evidence="1">IN212</strain>
    </source>
</reference>
<proteinExistence type="predicted"/>
<evidence type="ECO:0000313" key="1">
    <source>
        <dbReference type="EMBL" id="CAG8704634.1"/>
    </source>
</evidence>
<dbReference type="Proteomes" id="UP000789396">
    <property type="component" value="Unassembled WGS sequence"/>
</dbReference>
<protein>
    <submittedName>
        <fullName evidence="1">2593_t:CDS:1</fullName>
    </submittedName>
</protein>
<feature type="non-terminal residue" evidence="1">
    <location>
        <position position="1"/>
    </location>
</feature>
<dbReference type="OrthoDB" id="2426014at2759"/>
<accession>A0A9N9HT18</accession>
<organism evidence="1 2">
    <name type="scientific">Racocetra fulgida</name>
    <dbReference type="NCBI Taxonomy" id="60492"/>
    <lineage>
        <taxon>Eukaryota</taxon>
        <taxon>Fungi</taxon>
        <taxon>Fungi incertae sedis</taxon>
        <taxon>Mucoromycota</taxon>
        <taxon>Glomeromycotina</taxon>
        <taxon>Glomeromycetes</taxon>
        <taxon>Diversisporales</taxon>
        <taxon>Gigasporaceae</taxon>
        <taxon>Racocetra</taxon>
    </lineage>
</organism>
<gene>
    <name evidence="1" type="ORF">RFULGI_LOCUS10558</name>
</gene>